<evidence type="ECO:0000313" key="2">
    <source>
        <dbReference type="Proteomes" id="UP000008726"/>
    </source>
</evidence>
<protein>
    <submittedName>
        <fullName evidence="1">Uncharacterized protein</fullName>
    </submittedName>
</protein>
<keyword evidence="2" id="KW-1185">Reference proteome</keyword>
<dbReference type="Proteomes" id="UP000008726">
    <property type="component" value="Segment"/>
</dbReference>
<evidence type="ECO:0000313" key="1">
    <source>
        <dbReference type="EMBL" id="ADQ52824.1"/>
    </source>
</evidence>
<name>E5DQ38_9CAUD</name>
<proteinExistence type="predicted"/>
<organism evidence="1 2">
    <name type="scientific">Aeromonas phage PX29</name>
    <dbReference type="NCBI Taxonomy" id="926067"/>
    <lineage>
        <taxon>Viruses</taxon>
        <taxon>Duplodnaviria</taxon>
        <taxon>Heunggongvirae</taxon>
        <taxon>Uroviricota</taxon>
        <taxon>Caudoviricetes</taxon>
        <taxon>Pantevenvirales</taxon>
        <taxon>Straboviridae</taxon>
        <taxon>Angelvirus</taxon>
        <taxon>Angelvirus px29</taxon>
    </lineage>
</organism>
<dbReference type="RefSeq" id="YP_009011534.1">
    <property type="nucleotide sequence ID" value="NC_023688.1"/>
</dbReference>
<reference evidence="1 2" key="1">
    <citation type="journal article" date="2010" name="Virol. J.">
        <title>Genomes of the T4-related bacteriophages as windows on microbial genome evolution.</title>
        <authorList>
            <person name="Petrov V.M."/>
            <person name="Ratnayaka S."/>
            <person name="Nolan J.M."/>
            <person name="Miller E.S."/>
            <person name="Karam J.D."/>
        </authorList>
    </citation>
    <scope>NUCLEOTIDE SEQUENCE [LARGE SCALE GENOMIC DNA]</scope>
</reference>
<dbReference type="OrthoDB" id="26449at10239"/>
<dbReference type="GeneID" id="18560029"/>
<accession>E5DQ38</accession>
<gene>
    <name evidence="1" type="ORF">PX29p105</name>
</gene>
<sequence>MATYSVTTEGDCEGRSIRHLGVYSGEIKKIVSLLLLQGKNPYYGYNFQPVEVLNANHLNEANGVKVTKSFGDSFRVVVDEKQNRDHNLLEEAKKQLRGLSADHLRVLKDHLNA</sequence>
<dbReference type="EMBL" id="GU396103">
    <property type="protein sequence ID" value="ADQ52824.1"/>
    <property type="molecule type" value="Genomic_DNA"/>
</dbReference>
<dbReference type="KEGG" id="vg:18560029"/>